<comment type="caution">
    <text evidence="1">The sequence shown here is derived from an EMBL/GenBank/DDBJ whole genome shotgun (WGS) entry which is preliminary data.</text>
</comment>
<sequence length="88" mass="9715">PQLGAGCRFYSQKLQREMSLIEIQETVSRSSSQQDPLGGVPVFGGISCFSQIAKLAVRPFQRSQIELSADHLTNNVDSLYSAPRETQD</sequence>
<dbReference type="Proteomes" id="UP001057452">
    <property type="component" value="Chromosome 22"/>
</dbReference>
<proteinExistence type="predicted"/>
<feature type="non-terminal residue" evidence="1">
    <location>
        <position position="88"/>
    </location>
</feature>
<evidence type="ECO:0000313" key="1">
    <source>
        <dbReference type="EMBL" id="KAI4812869.1"/>
    </source>
</evidence>
<accession>A0ACB9WHY0</accession>
<keyword evidence="2" id="KW-1185">Reference proteome</keyword>
<feature type="non-terminal residue" evidence="1">
    <location>
        <position position="1"/>
    </location>
</feature>
<reference evidence="1" key="1">
    <citation type="submission" date="2022-05" db="EMBL/GenBank/DDBJ databases">
        <title>Chromosome-level genome of Chaenocephalus aceratus.</title>
        <authorList>
            <person name="Park H."/>
        </authorList>
    </citation>
    <scope>NUCLEOTIDE SEQUENCE</scope>
    <source>
        <strain evidence="1">KU_202001</strain>
    </source>
</reference>
<gene>
    <name evidence="1" type="ORF">KUCAC02_024232</name>
</gene>
<protein>
    <submittedName>
        <fullName evidence="1">Uncharacterized protein</fullName>
    </submittedName>
</protein>
<name>A0ACB9WHY0_CHAAC</name>
<evidence type="ECO:0000313" key="2">
    <source>
        <dbReference type="Proteomes" id="UP001057452"/>
    </source>
</evidence>
<organism evidence="1 2">
    <name type="scientific">Chaenocephalus aceratus</name>
    <name type="common">Blackfin icefish</name>
    <name type="synonym">Chaenichthys aceratus</name>
    <dbReference type="NCBI Taxonomy" id="36190"/>
    <lineage>
        <taxon>Eukaryota</taxon>
        <taxon>Metazoa</taxon>
        <taxon>Chordata</taxon>
        <taxon>Craniata</taxon>
        <taxon>Vertebrata</taxon>
        <taxon>Euteleostomi</taxon>
        <taxon>Actinopterygii</taxon>
        <taxon>Neopterygii</taxon>
        <taxon>Teleostei</taxon>
        <taxon>Neoteleostei</taxon>
        <taxon>Acanthomorphata</taxon>
        <taxon>Eupercaria</taxon>
        <taxon>Perciformes</taxon>
        <taxon>Notothenioidei</taxon>
        <taxon>Channichthyidae</taxon>
        <taxon>Chaenocephalus</taxon>
    </lineage>
</organism>
<dbReference type="EMBL" id="CM043806">
    <property type="protein sequence ID" value="KAI4812869.1"/>
    <property type="molecule type" value="Genomic_DNA"/>
</dbReference>